<dbReference type="EMBL" id="JADGJQ010000028">
    <property type="protein sequence ID" value="KAJ3178184.1"/>
    <property type="molecule type" value="Genomic_DNA"/>
</dbReference>
<comment type="similarity">
    <text evidence="2 6">Belongs to the clathrin light chain family.</text>
</comment>
<organism evidence="8 9">
    <name type="scientific">Geranomyces variabilis</name>
    <dbReference type="NCBI Taxonomy" id="109894"/>
    <lineage>
        <taxon>Eukaryota</taxon>
        <taxon>Fungi</taxon>
        <taxon>Fungi incertae sedis</taxon>
        <taxon>Chytridiomycota</taxon>
        <taxon>Chytridiomycota incertae sedis</taxon>
        <taxon>Chytridiomycetes</taxon>
        <taxon>Spizellomycetales</taxon>
        <taxon>Powellomycetaceae</taxon>
        <taxon>Geranomyces</taxon>
    </lineage>
</organism>
<reference evidence="8" key="1">
    <citation type="submission" date="2020-05" db="EMBL/GenBank/DDBJ databases">
        <title>Phylogenomic resolution of chytrid fungi.</title>
        <authorList>
            <person name="Stajich J.E."/>
            <person name="Amses K."/>
            <person name="Simmons R."/>
            <person name="Seto K."/>
            <person name="Myers J."/>
            <person name="Bonds A."/>
            <person name="Quandt C.A."/>
            <person name="Barry K."/>
            <person name="Liu P."/>
            <person name="Grigoriev I."/>
            <person name="Longcore J.E."/>
            <person name="James T.Y."/>
        </authorList>
    </citation>
    <scope>NUCLEOTIDE SEQUENCE</scope>
    <source>
        <strain evidence="8">JEL0379</strain>
    </source>
</reference>
<evidence type="ECO:0000256" key="7">
    <source>
        <dbReference type="SAM" id="MobiDB-lite"/>
    </source>
</evidence>
<keyword evidence="9" id="KW-1185">Reference proteome</keyword>
<comment type="caution">
    <text evidence="8">The sequence shown here is derived from an EMBL/GenBank/DDBJ whole genome shotgun (WGS) entry which is preliminary data.</text>
</comment>
<dbReference type="AlphaFoldDB" id="A0AAD5TLP5"/>
<feature type="compositionally biased region" description="Basic and acidic residues" evidence="7">
    <location>
        <begin position="251"/>
        <end position="260"/>
    </location>
</feature>
<dbReference type="Pfam" id="PF01086">
    <property type="entry name" value="Clathrin_lg_ch"/>
    <property type="match status" value="1"/>
</dbReference>
<evidence type="ECO:0000256" key="3">
    <source>
        <dbReference type="ARBA" id="ARBA00023136"/>
    </source>
</evidence>
<keyword evidence="3 6" id="KW-0472">Membrane</keyword>
<gene>
    <name evidence="8" type="ORF">HDU87_003736</name>
</gene>
<dbReference type="GO" id="GO:0072583">
    <property type="term" value="P:clathrin-dependent endocytosis"/>
    <property type="evidence" value="ECO:0007669"/>
    <property type="project" value="TreeGrafter"/>
</dbReference>
<dbReference type="GO" id="GO:0030130">
    <property type="term" value="C:clathrin coat of trans-Golgi network vesicle"/>
    <property type="evidence" value="ECO:0007669"/>
    <property type="project" value="InterPro"/>
</dbReference>
<name>A0AAD5TLP5_9FUNG</name>
<evidence type="ECO:0000313" key="8">
    <source>
        <dbReference type="EMBL" id="KAJ3178184.1"/>
    </source>
</evidence>
<dbReference type="GO" id="GO:0006886">
    <property type="term" value="P:intracellular protein transport"/>
    <property type="evidence" value="ECO:0007669"/>
    <property type="project" value="InterPro"/>
</dbReference>
<sequence length="299" mass="30613">MSEFGDFSSPSAAGAGGAFGVSDDPTADFLAREQAALGADAALFGNDFAGTPVAATNTTNAGNNDDMFGAFPPAGGADAGGFGGGLGDQASTANVFAHQQSGFDGQPAFPSDLNIAAAVPLPFDHTGGSSVDSFKQEPEVEPEVIRQWREDFAAVVAARDAKSKAKAAEVAAAAKDALERFYAEYNEKKGKSVARNKEMEKKAVADRDDVSTGTVWDRVVKQIEQVTATSSNASTKGKVDLTKGRLTTTGKDGKDGKKDAAGGAGGAGAAKTRDTARMKQLLMSLRKDPKAPGVVKASA</sequence>
<evidence type="ECO:0000256" key="1">
    <source>
        <dbReference type="ARBA" id="ARBA00004180"/>
    </source>
</evidence>
<accession>A0AAD5TLP5</accession>
<keyword evidence="5 6" id="KW-0968">Cytoplasmic vesicle</keyword>
<evidence type="ECO:0000256" key="2">
    <source>
        <dbReference type="ARBA" id="ARBA00005263"/>
    </source>
</evidence>
<dbReference type="Proteomes" id="UP001212152">
    <property type="component" value="Unassembled WGS sequence"/>
</dbReference>
<feature type="region of interest" description="Disordered" evidence="7">
    <location>
        <begin position="229"/>
        <end position="276"/>
    </location>
</feature>
<protein>
    <recommendedName>
        <fullName evidence="6">Clathrin light chain</fullName>
    </recommendedName>
</protein>
<dbReference type="GO" id="GO:0030132">
    <property type="term" value="C:clathrin coat of coated pit"/>
    <property type="evidence" value="ECO:0007669"/>
    <property type="project" value="InterPro"/>
</dbReference>
<evidence type="ECO:0000256" key="6">
    <source>
        <dbReference type="RuleBase" id="RU363137"/>
    </source>
</evidence>
<dbReference type="GO" id="GO:0005198">
    <property type="term" value="F:structural molecule activity"/>
    <property type="evidence" value="ECO:0007669"/>
    <property type="project" value="InterPro"/>
</dbReference>
<dbReference type="InterPro" id="IPR000996">
    <property type="entry name" value="Clathrin_L-chain"/>
</dbReference>
<evidence type="ECO:0000256" key="5">
    <source>
        <dbReference type="ARBA" id="ARBA00023329"/>
    </source>
</evidence>
<evidence type="ECO:0000256" key="4">
    <source>
        <dbReference type="ARBA" id="ARBA00023176"/>
    </source>
</evidence>
<dbReference type="PANTHER" id="PTHR10639">
    <property type="entry name" value="CLATHRIN LIGHT CHAIN"/>
    <property type="match status" value="1"/>
</dbReference>
<dbReference type="GO" id="GO:0032050">
    <property type="term" value="F:clathrin heavy chain binding"/>
    <property type="evidence" value="ECO:0007669"/>
    <property type="project" value="TreeGrafter"/>
</dbReference>
<evidence type="ECO:0000313" key="9">
    <source>
        <dbReference type="Proteomes" id="UP001212152"/>
    </source>
</evidence>
<dbReference type="PANTHER" id="PTHR10639:SF7">
    <property type="entry name" value="CLATHRIN LIGHT CHAIN"/>
    <property type="match status" value="1"/>
</dbReference>
<comment type="function">
    <text evidence="6">Clathrin is the major protein of the polyhedral coat of coated pits and vesicles.</text>
</comment>
<proteinExistence type="inferred from homology"/>
<keyword evidence="4 6" id="KW-0168">Coated pit</keyword>
<comment type="subcellular location">
    <subcellularLocation>
        <location evidence="1 6">Cytoplasmic vesicle membrane</location>
        <topology evidence="1 6">Peripheral membrane protein</topology>
        <orientation evidence="1 6">Cytoplasmic side</orientation>
    </subcellularLocation>
    <subcellularLocation>
        <location evidence="6">Membrane</location>
        <location evidence="6">Coated pit</location>
        <topology evidence="6">Peripheral membrane protein</topology>
        <orientation evidence="6">Cytoplasmic side</orientation>
    </subcellularLocation>
    <text evidence="6">Cytoplasmic face of coated pits and vesicles.</text>
</comment>